<dbReference type="Pfam" id="PF03160">
    <property type="entry name" value="Calx-beta"/>
    <property type="match status" value="1"/>
</dbReference>
<dbReference type="GeneID" id="108626694"/>
<keyword evidence="20" id="KW-0175">Coiled coil</keyword>
<dbReference type="InterPro" id="IPR032452">
    <property type="entry name" value="Na_Ca_Ex_C-exten"/>
</dbReference>
<evidence type="ECO:0000256" key="6">
    <source>
        <dbReference type="ARBA" id="ARBA00022568"/>
    </source>
</evidence>
<evidence type="ECO:0000256" key="2">
    <source>
        <dbReference type="ARBA" id="ARBA00007489"/>
    </source>
</evidence>
<dbReference type="InterPro" id="IPR051171">
    <property type="entry name" value="CaCA"/>
</dbReference>
<keyword evidence="14" id="KW-0915">Sodium</keyword>
<evidence type="ECO:0000256" key="17">
    <source>
        <dbReference type="ARBA" id="ARBA00023180"/>
    </source>
</evidence>
<keyword evidence="9" id="KW-0732">Signal</keyword>
<comment type="similarity">
    <text evidence="2">Belongs to the Ca(2+):cation antiporter (CaCA) (TC 2.A.19) family. SLC8 subfamily.</text>
</comment>
<protein>
    <submittedName>
        <fullName evidence="25">Sodium/calcium exchanger 3 isoform X3</fullName>
    </submittedName>
</protein>
<dbReference type="Pfam" id="PF16494">
    <property type="entry name" value="Na_Ca_ex_C"/>
    <property type="match status" value="1"/>
</dbReference>
<keyword evidence="7 22" id="KW-0812">Transmembrane</keyword>
<dbReference type="GO" id="GO:0046872">
    <property type="term" value="F:metal ion binding"/>
    <property type="evidence" value="ECO:0007669"/>
    <property type="project" value="UniProtKB-KW"/>
</dbReference>
<sequence length="843" mass="93624">MSNYSVRCEPGLMIPIWKPLENLYLSDLIFRGFVYFLLLLYLFIGVSIISDRFMAAIEVITSKEKELVVRRPGKEPQIVVVRVWNETVANLTLMALGSSAPEILLSIIEIWAKNFQAGELGPGTIVGSAAYNLFVIISLCVFVIPNGETRKIKHLRVFFVTATWSIFAYVWLYVILAVSSPGVLEVWEGILTFSFFPATVLTAYVADRRLLIYKYLHKGYRMNKRGVIVQAEAGDSDGGVELEIKPQQDSFNRMMDADTPEAKEFEQTRKDYINTLRELRKKYPTLPLEQLEVMAHEDVLGKGPKSRAFYRVQATRKMVGAGNLSKKISERAQSDLSEVKAELQRQEAESIDIENVNAMRIYFEPGHYTVMENVGTFEVGVTRVGGDLSKLCTVDYCTEDGSAEAGSDYISAKGTLTFNPGETKKAIKLSVIDDELFEEDEHFYVRLSNASQPAMLVSPSLATVMILDDDHSGVFGFPERDVELVESVGQYPLRVVRYSGARGRVIVPYRTIEGTAKPGKQYLHTEGTLTFEDNQTEKVIQLSVIEEDSYEKDALFYVELGEPQLQGGIAVAAEMKKPEERTDEEKMALLGKPKLGEVFRAQVRIKESKEFKNTVDKLVQRANASILLGTSSWKEQFTEALTVSGGDEDEGEGAGEPAAPSTMDYLMHGVTIFWKVLFAFVPPTNIAGGYLCFVVSIFGIGVVTAVIGDIASYFGCTLGIKDSVTAVAFVALGTSIPGAENKKQNLGESIYHGISRRSELNGRPHFFRPLLIRDPGMEAGKNAGVSRVHSSRDKSCKGSRHLGEKLSAAEIPISQRSLSARESRAEFFDASALASRRHRRFES</sequence>
<dbReference type="PANTHER" id="PTHR11878:SF65">
    <property type="entry name" value="NA_CA-EXCHANGE PROTEIN, ISOFORM G"/>
    <property type="match status" value="1"/>
</dbReference>
<dbReference type="GO" id="GO:0007154">
    <property type="term" value="P:cell communication"/>
    <property type="evidence" value="ECO:0007669"/>
    <property type="project" value="InterPro"/>
</dbReference>
<evidence type="ECO:0000256" key="16">
    <source>
        <dbReference type="ARBA" id="ARBA00023136"/>
    </source>
</evidence>
<evidence type="ECO:0000256" key="12">
    <source>
        <dbReference type="ARBA" id="ARBA00022860"/>
    </source>
</evidence>
<feature type="region of interest" description="Disordered" evidence="21">
    <location>
        <begin position="782"/>
        <end position="801"/>
    </location>
</feature>
<dbReference type="GO" id="GO:0005516">
    <property type="term" value="F:calmodulin binding"/>
    <property type="evidence" value="ECO:0007669"/>
    <property type="project" value="UniProtKB-KW"/>
</dbReference>
<dbReference type="InterPro" id="IPR004837">
    <property type="entry name" value="NaCa_Exmemb"/>
</dbReference>
<evidence type="ECO:0000256" key="1">
    <source>
        <dbReference type="ARBA" id="ARBA00004651"/>
    </source>
</evidence>
<evidence type="ECO:0000256" key="20">
    <source>
        <dbReference type="SAM" id="Coils"/>
    </source>
</evidence>
<feature type="transmembrane region" description="Helical" evidence="22">
    <location>
        <begin position="186"/>
        <end position="206"/>
    </location>
</feature>
<dbReference type="SMART" id="SM00237">
    <property type="entry name" value="Calx_beta"/>
    <property type="match status" value="2"/>
</dbReference>
<accession>A0AAJ7S3Q2</accession>
<gene>
    <name evidence="25" type="primary">LOC108626694</name>
</gene>
<dbReference type="GO" id="GO:0030424">
    <property type="term" value="C:axon"/>
    <property type="evidence" value="ECO:0007669"/>
    <property type="project" value="TreeGrafter"/>
</dbReference>
<feature type="coiled-coil region" evidence="20">
    <location>
        <begin position="329"/>
        <end position="356"/>
    </location>
</feature>
<feature type="domain" description="Calx-beta" evidence="23">
    <location>
        <begin position="348"/>
        <end position="448"/>
    </location>
</feature>
<evidence type="ECO:0000256" key="11">
    <source>
        <dbReference type="ARBA" id="ARBA00022837"/>
    </source>
</evidence>
<keyword evidence="10" id="KW-0677">Repeat</keyword>
<evidence type="ECO:0000256" key="8">
    <source>
        <dbReference type="ARBA" id="ARBA00022723"/>
    </source>
</evidence>
<dbReference type="GO" id="GO:0005432">
    <property type="term" value="F:calcium:sodium antiporter activity"/>
    <property type="evidence" value="ECO:0007669"/>
    <property type="project" value="InterPro"/>
</dbReference>
<keyword evidence="3" id="KW-0813">Transport</keyword>
<evidence type="ECO:0000256" key="4">
    <source>
        <dbReference type="ARBA" id="ARBA00022449"/>
    </source>
</evidence>
<keyword evidence="16 22" id="KW-0472">Membrane</keyword>
<dbReference type="CTD" id="42481"/>
<dbReference type="InterPro" id="IPR038081">
    <property type="entry name" value="CalX-like_sf"/>
</dbReference>
<dbReference type="InterPro" id="IPR044880">
    <property type="entry name" value="NCX_ion-bd_dom_sf"/>
</dbReference>
<dbReference type="InterPro" id="IPR003644">
    <property type="entry name" value="Calx_beta"/>
</dbReference>
<feature type="compositionally biased region" description="Basic and acidic residues" evidence="21">
    <location>
        <begin position="790"/>
        <end position="801"/>
    </location>
</feature>
<dbReference type="RefSeq" id="XP_026670890.1">
    <property type="nucleotide sequence ID" value="XM_026815089.1"/>
</dbReference>
<dbReference type="SUPFAM" id="SSF141072">
    <property type="entry name" value="CalX-like"/>
    <property type="match status" value="2"/>
</dbReference>
<keyword evidence="17" id="KW-0325">Glycoprotein</keyword>
<keyword evidence="12" id="KW-0112">Calmodulin-binding</keyword>
<feature type="transmembrane region" description="Helical" evidence="22">
    <location>
        <begin position="91"/>
        <end position="112"/>
    </location>
</feature>
<evidence type="ECO:0000256" key="13">
    <source>
        <dbReference type="ARBA" id="ARBA00022989"/>
    </source>
</evidence>
<name>A0AAJ7S3Q2_9HYME</name>
<keyword evidence="4" id="KW-0050">Antiport</keyword>
<keyword evidence="6" id="KW-0109">Calcium transport</keyword>
<keyword evidence="8" id="KW-0479">Metal-binding</keyword>
<feature type="domain" description="Calx-beta" evidence="23">
    <location>
        <begin position="462"/>
        <end position="561"/>
    </location>
</feature>
<evidence type="ECO:0000256" key="19">
    <source>
        <dbReference type="ARBA" id="ARBA00033667"/>
    </source>
</evidence>
<evidence type="ECO:0000313" key="25">
    <source>
        <dbReference type="RefSeq" id="XP_026670890.1"/>
    </source>
</evidence>
<keyword evidence="18" id="KW-0739">Sodium transport</keyword>
<dbReference type="PANTHER" id="PTHR11878">
    <property type="entry name" value="SODIUM/CALCIUM EXCHANGER"/>
    <property type="match status" value="1"/>
</dbReference>
<organism evidence="24 25">
    <name type="scientific">Ceratina calcarata</name>
    <dbReference type="NCBI Taxonomy" id="156304"/>
    <lineage>
        <taxon>Eukaryota</taxon>
        <taxon>Metazoa</taxon>
        <taxon>Ecdysozoa</taxon>
        <taxon>Arthropoda</taxon>
        <taxon>Hexapoda</taxon>
        <taxon>Insecta</taxon>
        <taxon>Pterygota</taxon>
        <taxon>Neoptera</taxon>
        <taxon>Endopterygota</taxon>
        <taxon>Hymenoptera</taxon>
        <taxon>Apocrita</taxon>
        <taxon>Aculeata</taxon>
        <taxon>Apoidea</taxon>
        <taxon>Anthophila</taxon>
        <taxon>Apidae</taxon>
        <taxon>Ceratina</taxon>
        <taxon>Zadontomerus</taxon>
    </lineage>
</organism>
<dbReference type="InterPro" id="IPR004836">
    <property type="entry name" value="Na_Ca_Ex"/>
</dbReference>
<feature type="transmembrane region" description="Helical" evidence="22">
    <location>
        <begin position="687"/>
        <end position="711"/>
    </location>
</feature>
<dbReference type="GO" id="GO:0098794">
    <property type="term" value="C:postsynapse"/>
    <property type="evidence" value="ECO:0007669"/>
    <property type="project" value="TreeGrafter"/>
</dbReference>
<keyword evidence="15" id="KW-0406">Ion transport</keyword>
<feature type="transmembrane region" description="Helical" evidence="22">
    <location>
        <begin position="28"/>
        <end position="49"/>
    </location>
</feature>
<feature type="transmembrane region" description="Helical" evidence="22">
    <location>
        <begin position="124"/>
        <end position="145"/>
    </location>
</feature>
<dbReference type="Proteomes" id="UP000694925">
    <property type="component" value="Unplaced"/>
</dbReference>
<dbReference type="AlphaFoldDB" id="A0AAJ7S3Q2"/>
<dbReference type="Gene3D" id="2.60.40.2030">
    <property type="match status" value="2"/>
</dbReference>
<evidence type="ECO:0000259" key="23">
    <source>
        <dbReference type="SMART" id="SM00237"/>
    </source>
</evidence>
<dbReference type="Pfam" id="PF01699">
    <property type="entry name" value="Na_Ca_ex"/>
    <property type="match status" value="2"/>
</dbReference>
<evidence type="ECO:0000256" key="22">
    <source>
        <dbReference type="SAM" id="Phobius"/>
    </source>
</evidence>
<evidence type="ECO:0000256" key="14">
    <source>
        <dbReference type="ARBA" id="ARBA00023053"/>
    </source>
</evidence>
<evidence type="ECO:0000256" key="15">
    <source>
        <dbReference type="ARBA" id="ARBA00023065"/>
    </source>
</evidence>
<comment type="subcellular location">
    <subcellularLocation>
        <location evidence="1">Cell membrane</location>
        <topology evidence="1">Multi-pass membrane protein</topology>
    </subcellularLocation>
</comment>
<dbReference type="NCBIfam" id="TIGR00845">
    <property type="entry name" value="caca"/>
    <property type="match status" value="1"/>
</dbReference>
<dbReference type="GO" id="GO:0098703">
    <property type="term" value="P:calcium ion import across plasma membrane"/>
    <property type="evidence" value="ECO:0007669"/>
    <property type="project" value="TreeGrafter"/>
</dbReference>
<keyword evidence="11" id="KW-0106">Calcium</keyword>
<feature type="transmembrane region" description="Helical" evidence="22">
    <location>
        <begin position="157"/>
        <end position="180"/>
    </location>
</feature>
<dbReference type="Gene3D" id="1.20.1420.30">
    <property type="entry name" value="NCX, central ion-binding region"/>
    <property type="match status" value="1"/>
</dbReference>
<evidence type="ECO:0000313" key="24">
    <source>
        <dbReference type="Proteomes" id="UP000694925"/>
    </source>
</evidence>
<evidence type="ECO:0000256" key="3">
    <source>
        <dbReference type="ARBA" id="ARBA00022448"/>
    </source>
</evidence>
<keyword evidence="5" id="KW-1003">Cell membrane</keyword>
<dbReference type="PRINTS" id="PR01259">
    <property type="entry name" value="NACAEXCHNGR"/>
</dbReference>
<evidence type="ECO:0000256" key="9">
    <source>
        <dbReference type="ARBA" id="ARBA00022729"/>
    </source>
</evidence>
<evidence type="ECO:0000256" key="10">
    <source>
        <dbReference type="ARBA" id="ARBA00022737"/>
    </source>
</evidence>
<comment type="catalytic activity">
    <reaction evidence="19">
        <text>Ca(2+)(in) + 3 Na(+)(out) = Ca(2+)(out) + 3 Na(+)(in)</text>
        <dbReference type="Rhea" id="RHEA:69955"/>
        <dbReference type="ChEBI" id="CHEBI:29101"/>
        <dbReference type="ChEBI" id="CHEBI:29108"/>
    </reaction>
</comment>
<proteinExistence type="inferred from homology"/>
<keyword evidence="24" id="KW-1185">Reference proteome</keyword>
<evidence type="ECO:0000256" key="5">
    <source>
        <dbReference type="ARBA" id="ARBA00022475"/>
    </source>
</evidence>
<evidence type="ECO:0000256" key="21">
    <source>
        <dbReference type="SAM" id="MobiDB-lite"/>
    </source>
</evidence>
<reference evidence="25" key="1">
    <citation type="submission" date="2025-08" db="UniProtKB">
        <authorList>
            <consortium name="RefSeq"/>
        </authorList>
    </citation>
    <scope>IDENTIFICATION</scope>
    <source>
        <tissue evidence="25">Whole body</tissue>
    </source>
</reference>
<dbReference type="FunFam" id="1.20.1420.30:FF:000001">
    <property type="entry name" value="sodium/calcium exchanger 1 isoform X1"/>
    <property type="match status" value="1"/>
</dbReference>
<keyword evidence="13 22" id="KW-1133">Transmembrane helix</keyword>
<dbReference type="GO" id="GO:0042383">
    <property type="term" value="C:sarcolemma"/>
    <property type="evidence" value="ECO:0007669"/>
    <property type="project" value="TreeGrafter"/>
</dbReference>
<evidence type="ECO:0000256" key="18">
    <source>
        <dbReference type="ARBA" id="ARBA00023201"/>
    </source>
</evidence>
<evidence type="ECO:0000256" key="7">
    <source>
        <dbReference type="ARBA" id="ARBA00022692"/>
    </source>
</evidence>